<dbReference type="AlphaFoldDB" id="A0A540KZ48"/>
<evidence type="ECO:0000313" key="2">
    <source>
        <dbReference type="Proteomes" id="UP000315295"/>
    </source>
</evidence>
<dbReference type="EMBL" id="VIEB01000854">
    <property type="protein sequence ID" value="TQD79503.1"/>
    <property type="molecule type" value="Genomic_DNA"/>
</dbReference>
<evidence type="ECO:0000313" key="1">
    <source>
        <dbReference type="EMBL" id="TQD79503.1"/>
    </source>
</evidence>
<accession>A0A540KZ48</accession>
<keyword evidence="2" id="KW-1185">Reference proteome</keyword>
<gene>
    <name evidence="1" type="ORF">C1H46_034922</name>
</gene>
<reference evidence="1 2" key="1">
    <citation type="journal article" date="2019" name="G3 (Bethesda)">
        <title>Sequencing of a Wild Apple (Malus baccata) Genome Unravels the Differences Between Cultivated and Wild Apple Species Regarding Disease Resistance and Cold Tolerance.</title>
        <authorList>
            <person name="Chen X."/>
        </authorList>
    </citation>
    <scope>NUCLEOTIDE SEQUENCE [LARGE SCALE GENOMIC DNA]</scope>
    <source>
        <strain evidence="2">cv. Shandingzi</strain>
        <tissue evidence="1">Leaves</tissue>
    </source>
</reference>
<protein>
    <submittedName>
        <fullName evidence="1">Uncharacterized protein</fullName>
    </submittedName>
</protein>
<comment type="caution">
    <text evidence="1">The sequence shown here is derived from an EMBL/GenBank/DDBJ whole genome shotgun (WGS) entry which is preliminary data.</text>
</comment>
<dbReference type="Proteomes" id="UP000315295">
    <property type="component" value="Unassembled WGS sequence"/>
</dbReference>
<sequence>MSEINLITDLDAIPLRALNTLSTNPSATTLAGTNTGGVCIAIATHLAIVTGHIKLARKNPRVPNLSI</sequence>
<organism evidence="1 2">
    <name type="scientific">Malus baccata</name>
    <name type="common">Siberian crab apple</name>
    <name type="synonym">Pyrus baccata</name>
    <dbReference type="NCBI Taxonomy" id="106549"/>
    <lineage>
        <taxon>Eukaryota</taxon>
        <taxon>Viridiplantae</taxon>
        <taxon>Streptophyta</taxon>
        <taxon>Embryophyta</taxon>
        <taxon>Tracheophyta</taxon>
        <taxon>Spermatophyta</taxon>
        <taxon>Magnoliopsida</taxon>
        <taxon>eudicotyledons</taxon>
        <taxon>Gunneridae</taxon>
        <taxon>Pentapetalae</taxon>
        <taxon>rosids</taxon>
        <taxon>fabids</taxon>
        <taxon>Rosales</taxon>
        <taxon>Rosaceae</taxon>
        <taxon>Amygdaloideae</taxon>
        <taxon>Maleae</taxon>
        <taxon>Malus</taxon>
    </lineage>
</organism>
<name>A0A540KZ48_MALBA</name>
<proteinExistence type="predicted"/>